<organism evidence="2 3">
    <name type="scientific">Collybiopsis luxurians FD-317 M1</name>
    <dbReference type="NCBI Taxonomy" id="944289"/>
    <lineage>
        <taxon>Eukaryota</taxon>
        <taxon>Fungi</taxon>
        <taxon>Dikarya</taxon>
        <taxon>Basidiomycota</taxon>
        <taxon>Agaricomycotina</taxon>
        <taxon>Agaricomycetes</taxon>
        <taxon>Agaricomycetidae</taxon>
        <taxon>Agaricales</taxon>
        <taxon>Marasmiineae</taxon>
        <taxon>Omphalotaceae</taxon>
        <taxon>Collybiopsis</taxon>
        <taxon>Collybiopsis luxurians</taxon>
    </lineage>
</organism>
<evidence type="ECO:0008006" key="4">
    <source>
        <dbReference type="Google" id="ProtNLM"/>
    </source>
</evidence>
<accession>A0A0D0BY56</accession>
<keyword evidence="3" id="KW-1185">Reference proteome</keyword>
<dbReference type="Pfam" id="PF14027">
    <property type="entry name" value="Questin_oxidase"/>
    <property type="match status" value="1"/>
</dbReference>
<reference evidence="2 3" key="1">
    <citation type="submission" date="2014-04" db="EMBL/GenBank/DDBJ databases">
        <title>Evolutionary Origins and Diversification of the Mycorrhizal Mutualists.</title>
        <authorList>
            <consortium name="DOE Joint Genome Institute"/>
            <consortium name="Mycorrhizal Genomics Consortium"/>
            <person name="Kohler A."/>
            <person name="Kuo A."/>
            <person name="Nagy L.G."/>
            <person name="Floudas D."/>
            <person name="Copeland A."/>
            <person name="Barry K.W."/>
            <person name="Cichocki N."/>
            <person name="Veneault-Fourrey C."/>
            <person name="LaButti K."/>
            <person name="Lindquist E.A."/>
            <person name="Lipzen A."/>
            <person name="Lundell T."/>
            <person name="Morin E."/>
            <person name="Murat C."/>
            <person name="Riley R."/>
            <person name="Ohm R."/>
            <person name="Sun H."/>
            <person name="Tunlid A."/>
            <person name="Henrissat B."/>
            <person name="Grigoriev I.V."/>
            <person name="Hibbett D.S."/>
            <person name="Martin F."/>
        </authorList>
    </citation>
    <scope>NUCLEOTIDE SEQUENCE [LARGE SCALE GENOMIC DNA]</scope>
    <source>
        <strain evidence="2 3">FD-317 M1</strain>
    </source>
</reference>
<dbReference type="GO" id="GO:0016491">
    <property type="term" value="F:oxidoreductase activity"/>
    <property type="evidence" value="ECO:0007669"/>
    <property type="project" value="UniProtKB-KW"/>
</dbReference>
<evidence type="ECO:0000313" key="2">
    <source>
        <dbReference type="EMBL" id="KIK54774.1"/>
    </source>
</evidence>
<dbReference type="Proteomes" id="UP000053593">
    <property type="component" value="Unassembled WGS sequence"/>
</dbReference>
<dbReference type="PANTHER" id="PTHR35870:SF1">
    <property type="entry name" value="PROTEIN, PUTATIVE (AFU_ORTHOLOGUE AFUA_5G03330)-RELATED"/>
    <property type="match status" value="1"/>
</dbReference>
<dbReference type="HOGENOM" id="CLU_019145_1_0_1"/>
<dbReference type="EMBL" id="KN834813">
    <property type="protein sequence ID" value="KIK54774.1"/>
    <property type="molecule type" value="Genomic_DNA"/>
</dbReference>
<gene>
    <name evidence="2" type="ORF">GYMLUDRAFT_1022098</name>
</gene>
<dbReference type="PANTHER" id="PTHR35870">
    <property type="entry name" value="PROTEIN, PUTATIVE (AFU_ORTHOLOGUE AFUA_5G03330)-RELATED"/>
    <property type="match status" value="1"/>
</dbReference>
<evidence type="ECO:0000313" key="3">
    <source>
        <dbReference type="Proteomes" id="UP000053593"/>
    </source>
</evidence>
<dbReference type="OrthoDB" id="10004862at2759"/>
<keyword evidence="1" id="KW-0560">Oxidoreductase</keyword>
<name>A0A0D0BY56_9AGAR</name>
<sequence>MSQIDLYPAPNTAPHVLSPTRWPGTTPESARTLGILLKENHEKWHNFYNNLKFHNEWVALPLSHVSHRLLALWALGADNEVLKNAYKFDSEEGKLRAAFSSPEPITAHNFYNHLEDESFFNAYVEFFTDIIMIQKKDVGVVLEQFVFSDQAHPGFRTRFFGGLLHGFIHLGYGTEFGMPGMMVEGLALVAVHSDTPGFDTLIQPSASRDTAVGRLVSGFKDALNISSGPDNQNTHALTILSRVMNDPNMECKELDPSELFSFFKDVEKAKALRQYVNDWSINASDPKELDRKIEELQWMNVLIFAAVGSEKLRAGRFRADFFLMHLVTSSLFLPSLAAHLSPSSQEAMFRGYLAVSLAAYVARGRPKIDPVPLFEIPLEDAIFDVNAHEDPPSLNLSASESLTAGGKTANPWLTLIPHAILHFDDHLPKFQRAVAHYASLYGYKSKGCLGGLGIELNGVECIDGTLFLRAGVLAYKRIGRDRGGRVLPSYWDFKGFYGDEEEEDEAELSLAANKAGRVQ</sequence>
<evidence type="ECO:0000256" key="1">
    <source>
        <dbReference type="ARBA" id="ARBA00023002"/>
    </source>
</evidence>
<dbReference type="InterPro" id="IPR025337">
    <property type="entry name" value="Questin_oxidase-like"/>
</dbReference>
<dbReference type="AlphaFoldDB" id="A0A0D0BY56"/>
<proteinExistence type="predicted"/>
<protein>
    <recommendedName>
        <fullName evidence="4">Oxidoreductase AflY</fullName>
    </recommendedName>
</protein>